<reference evidence="1 2" key="1">
    <citation type="journal article" date="2021" name="Sci. Rep.">
        <title>Chromosome anchoring in Senegalese sole (Solea senegalensis) reveals sex-associated markers and genome rearrangements in flatfish.</title>
        <authorList>
            <person name="Guerrero-Cozar I."/>
            <person name="Gomez-Garrido J."/>
            <person name="Berbel C."/>
            <person name="Martinez-Blanch J.F."/>
            <person name="Alioto T."/>
            <person name="Claros M.G."/>
            <person name="Gagnaire P.A."/>
            <person name="Manchado M."/>
        </authorList>
    </citation>
    <scope>NUCLEOTIDE SEQUENCE [LARGE SCALE GENOMIC DNA]</scope>
    <source>
        <strain evidence="1">Sse05_10M</strain>
    </source>
</reference>
<accession>A0AAV6TBJ1</accession>
<comment type="caution">
    <text evidence="1">The sequence shown here is derived from an EMBL/GenBank/DDBJ whole genome shotgun (WGS) entry which is preliminary data.</text>
</comment>
<keyword evidence="2" id="KW-1185">Reference proteome</keyword>
<dbReference type="EMBL" id="JAGKHQ010000001">
    <property type="protein sequence ID" value="KAG7526687.1"/>
    <property type="molecule type" value="Genomic_DNA"/>
</dbReference>
<evidence type="ECO:0000313" key="1">
    <source>
        <dbReference type="EMBL" id="KAG7526687.1"/>
    </source>
</evidence>
<name>A0AAV6TBJ1_SOLSE</name>
<protein>
    <submittedName>
        <fullName evidence="1">Uncharacterized protein</fullName>
    </submittedName>
</protein>
<dbReference type="AlphaFoldDB" id="A0AAV6TBJ1"/>
<organism evidence="1 2">
    <name type="scientific">Solea senegalensis</name>
    <name type="common">Senegalese sole</name>
    <dbReference type="NCBI Taxonomy" id="28829"/>
    <lineage>
        <taxon>Eukaryota</taxon>
        <taxon>Metazoa</taxon>
        <taxon>Chordata</taxon>
        <taxon>Craniata</taxon>
        <taxon>Vertebrata</taxon>
        <taxon>Euteleostomi</taxon>
        <taxon>Actinopterygii</taxon>
        <taxon>Neopterygii</taxon>
        <taxon>Teleostei</taxon>
        <taxon>Neoteleostei</taxon>
        <taxon>Acanthomorphata</taxon>
        <taxon>Carangaria</taxon>
        <taxon>Pleuronectiformes</taxon>
        <taxon>Pleuronectoidei</taxon>
        <taxon>Soleidae</taxon>
        <taxon>Solea</taxon>
    </lineage>
</organism>
<gene>
    <name evidence="1" type="ORF">JOB18_043908</name>
</gene>
<sequence>MSTVRLEIGSNCLSVLLVHRLPGSIDQTEKLLLSKEHLSVFSRVNVMIRDVSFNDTLLIYCPPHDRETERKMLDEGQDDIVRLDVSSRLT</sequence>
<dbReference type="Proteomes" id="UP000693946">
    <property type="component" value="Linkage Group LG1"/>
</dbReference>
<proteinExistence type="predicted"/>
<evidence type="ECO:0000313" key="2">
    <source>
        <dbReference type="Proteomes" id="UP000693946"/>
    </source>
</evidence>